<proteinExistence type="predicted"/>
<sequence>MTSFQNSYCGQGWNDCMPTVFAGAGKRSASGGKRAYPKTIIAAPSVGPPPSVNGASSIDSIKASVVVTTRPAPPIKANSYTSIYSTASAESEVAGVITGAAVEDTPAETDGDTKEAQEHAAKLLESILSRPSTLSGREFGHYKTRLSKEIPCLTSPHIYIVTQSLVLVEQGDIGNARDLLVQHSLVHNGISSWVLPLRKVIECVSTQ</sequence>
<dbReference type="OrthoDB" id="4090463at2759"/>
<dbReference type="AlphaFoldDB" id="A0A167FUL7"/>
<dbReference type="KEGG" id="slb:AWJ20_3363"/>
<dbReference type="RefSeq" id="XP_018738200.1">
    <property type="nucleotide sequence ID" value="XM_018880375.1"/>
</dbReference>
<accession>A0A167FUL7</accession>
<dbReference type="EMBL" id="CP014503">
    <property type="protein sequence ID" value="ANB15723.1"/>
    <property type="molecule type" value="Genomic_DNA"/>
</dbReference>
<gene>
    <name evidence="1" type="ORF">AWJ20_3363</name>
</gene>
<reference evidence="1 2" key="1">
    <citation type="submission" date="2016-02" db="EMBL/GenBank/DDBJ databases">
        <title>Complete genome sequence and transcriptome regulation of the pentose utilising yeast Sugiyamaella lignohabitans.</title>
        <authorList>
            <person name="Bellasio M."/>
            <person name="Peymann A."/>
            <person name="Valli M."/>
            <person name="Sipitzky M."/>
            <person name="Graf A."/>
            <person name="Sauer M."/>
            <person name="Marx H."/>
            <person name="Mattanovich D."/>
        </authorList>
    </citation>
    <scope>NUCLEOTIDE SEQUENCE [LARGE SCALE GENOMIC DNA]</scope>
    <source>
        <strain evidence="1 2">CBS 10342</strain>
    </source>
</reference>
<protein>
    <submittedName>
        <fullName evidence="1">Uncharacterized protein</fullName>
    </submittedName>
</protein>
<keyword evidence="2" id="KW-1185">Reference proteome</keyword>
<organism evidence="1 2">
    <name type="scientific">Sugiyamaella lignohabitans</name>
    <dbReference type="NCBI Taxonomy" id="796027"/>
    <lineage>
        <taxon>Eukaryota</taxon>
        <taxon>Fungi</taxon>
        <taxon>Dikarya</taxon>
        <taxon>Ascomycota</taxon>
        <taxon>Saccharomycotina</taxon>
        <taxon>Dipodascomycetes</taxon>
        <taxon>Dipodascales</taxon>
        <taxon>Trichomonascaceae</taxon>
        <taxon>Sugiyamaella</taxon>
    </lineage>
</organism>
<evidence type="ECO:0000313" key="1">
    <source>
        <dbReference type="EMBL" id="ANB15723.1"/>
    </source>
</evidence>
<dbReference type="Proteomes" id="UP000189580">
    <property type="component" value="Chromosome b"/>
</dbReference>
<evidence type="ECO:0000313" key="2">
    <source>
        <dbReference type="Proteomes" id="UP000189580"/>
    </source>
</evidence>
<name>A0A167FUL7_9ASCO</name>
<dbReference type="GeneID" id="30035377"/>